<evidence type="ECO:0000256" key="3">
    <source>
        <dbReference type="ARBA" id="ARBA00022527"/>
    </source>
</evidence>
<dbReference type="Gene3D" id="1.10.510.10">
    <property type="entry name" value="Transferase(Phosphotransferase) domain 1"/>
    <property type="match status" value="1"/>
</dbReference>
<feature type="region of interest" description="Disordered" evidence="18">
    <location>
        <begin position="1099"/>
        <end position="1120"/>
    </location>
</feature>
<dbReference type="FunFam" id="1.10.510.10:FF:000044">
    <property type="entry name" value="Putative LRR receptor-like serine/threonine-protein kinase"/>
    <property type="match status" value="1"/>
</dbReference>
<dbReference type="Pfam" id="PF13855">
    <property type="entry name" value="LRR_8"/>
    <property type="match status" value="1"/>
</dbReference>
<evidence type="ECO:0000256" key="7">
    <source>
        <dbReference type="ARBA" id="ARBA00022692"/>
    </source>
</evidence>
<keyword evidence="4" id="KW-0597">Phosphoprotein</keyword>
<dbReference type="Pfam" id="PF11721">
    <property type="entry name" value="Malectin"/>
    <property type="match status" value="1"/>
</dbReference>
<dbReference type="InterPro" id="IPR000719">
    <property type="entry name" value="Prot_kinase_dom"/>
</dbReference>
<evidence type="ECO:0000256" key="17">
    <source>
        <dbReference type="PROSITE-ProRule" id="PRU10141"/>
    </source>
</evidence>
<keyword evidence="15" id="KW-0675">Receptor</keyword>
<sequence length="1120" mass="121677">MWEPGGSCWPVASTVLGVLDRAVAPLDHRKFPSCAILAWWRSVEGGACVRRGGGALRQVAIRVSIRLPYIPLGLGRGSQSRARGQREGKEMRRPGPSCSCRHGSAALPTLLLLLLLLLLAASAQAQQARTRTDPVEAAAVNAVFAKLGQTASSAWNISGDPCTGAATDGTNIDSDMNFNPAIKCECSGQNNTVCHVTKLKIYALNAVGAIPAELQNLTRLTNLNLAQNYLTGPLPSFLGKLTAMQYMSLGINSLSGSVPKELGNLTNLVSLSFSSNNLNGSLPLELGNLVKLEQLYIDSAGLSGPLPSSLSSLTRMKTLWASDNDFTGQIPDYIGNWANLTDLRFQGNSFQGPLPTTLSNLVELTNLRIGDIVNGSSSLAFISNMTSLNTLVLRNCRISDNLASVNFSQFATLTLLDLSFNNITGLVPQALLNLNSLSFLFLGNNSLSGSLPSSIGTSLKNLDFSYNQLSGNFPSWVSPNLKLNLVANNFVINNSNNSALPSGLGCLQRDTPCFLGSPQSSSFAVDCGSQRSMSGSDNSMYQPDSADLGPASYYVTGAPTWGVSNVGRFMDATNNSYIIYSTRQFQNTLDSELFQTARMSPSSLRYYGIGLENGNYTVTLQFAEFDFEDMQTWKSLGKRVFDIYVQGERKEQNFDIRKEAGGKSYTAVKKQYTVPVTRNFLEIHLFWAGKGTCCIPSQGYYGPAISALSATPNFKPTVRSAAHKNSSNKTGIVVGVVIGAAVLVLVALAGLCMWRQKRRKLALEQQELYSIVGRPNVLSYGELRTATENFSSNNLLGEGGYGSVYKGKLSDGRVVAVKQLSETSNQGKKEFATEIETISRVQHRNLVKLYGCCLEGNKPLLVYEYLENGSLDKALFGSGRLNLDWQTRFEICLGIARGLAYLHEESAIRVVHRDIKASNVLLDTNLNPKISDFGLAKLYDDKKTHVSTKVAGTFGYLAPEYAMRGHMTEKVDVFAFGVVVLETLAGRPNFDNTLDEDKVYILEWVWQLYEENHPLDMLDPKLADFNSDEVLRAIHVALLCTQGSPHQRPAMSRAVSMLAGDVEVGEVVNKPSYITEWQIKGGNTSSFMSSNVSGQSSLARRAASSDTSSPYLTSVIEEGR</sequence>
<dbReference type="InterPro" id="IPR001611">
    <property type="entry name" value="Leu-rich_rpt"/>
</dbReference>
<keyword evidence="14 19" id="KW-0472">Membrane</keyword>
<keyword evidence="9" id="KW-0677">Repeat</keyword>
<evidence type="ECO:0000313" key="22">
    <source>
        <dbReference type="Proteomes" id="UP000298652"/>
    </source>
</evidence>
<evidence type="ECO:0000256" key="1">
    <source>
        <dbReference type="ARBA" id="ARBA00004162"/>
    </source>
</evidence>
<evidence type="ECO:0000256" key="10">
    <source>
        <dbReference type="ARBA" id="ARBA00022741"/>
    </source>
</evidence>
<name>A0A4U6TY63_SETVI</name>
<dbReference type="Gene3D" id="2.60.120.430">
    <property type="entry name" value="Galactose-binding lectin"/>
    <property type="match status" value="1"/>
</dbReference>
<proteinExistence type="predicted"/>
<dbReference type="GO" id="GO:0004674">
    <property type="term" value="F:protein serine/threonine kinase activity"/>
    <property type="evidence" value="ECO:0007669"/>
    <property type="project" value="UniProtKB-KW"/>
</dbReference>
<protein>
    <recommendedName>
        <fullName evidence="2">non-specific serine/threonine protein kinase</fullName>
        <ecNumber evidence="2">2.7.11.1</ecNumber>
    </recommendedName>
</protein>
<keyword evidence="10 17" id="KW-0547">Nucleotide-binding</keyword>
<dbReference type="GO" id="GO:0005886">
    <property type="term" value="C:plasma membrane"/>
    <property type="evidence" value="ECO:0007669"/>
    <property type="project" value="UniProtKB-SubCell"/>
</dbReference>
<dbReference type="PANTHER" id="PTHR48006">
    <property type="entry name" value="LEUCINE-RICH REPEAT-CONTAINING PROTEIN DDB_G0281931-RELATED"/>
    <property type="match status" value="1"/>
</dbReference>
<evidence type="ECO:0000256" key="15">
    <source>
        <dbReference type="ARBA" id="ARBA00023170"/>
    </source>
</evidence>
<evidence type="ECO:0000256" key="9">
    <source>
        <dbReference type="ARBA" id="ARBA00022737"/>
    </source>
</evidence>
<dbReference type="FunFam" id="3.80.10.10:FF:000298">
    <property type="entry name" value="Putative LRR receptor-like serine/threonine-protein kinase"/>
    <property type="match status" value="1"/>
</dbReference>
<dbReference type="Gramene" id="TKW06584">
    <property type="protein sequence ID" value="TKW06584"/>
    <property type="gene ID" value="SEVIR_7G249250v2"/>
</dbReference>
<evidence type="ECO:0000256" key="16">
    <source>
        <dbReference type="ARBA" id="ARBA00023180"/>
    </source>
</evidence>
<evidence type="ECO:0000256" key="5">
    <source>
        <dbReference type="ARBA" id="ARBA00022614"/>
    </source>
</evidence>
<dbReference type="InterPro" id="IPR051824">
    <property type="entry name" value="LRR_Rcpt-Like_S/T_Kinase"/>
</dbReference>
<dbReference type="InterPro" id="IPR008271">
    <property type="entry name" value="Ser/Thr_kinase_AS"/>
</dbReference>
<dbReference type="PROSITE" id="PS00108">
    <property type="entry name" value="PROTEIN_KINASE_ST"/>
    <property type="match status" value="1"/>
</dbReference>
<dbReference type="OMA" id="NGSTICR"/>
<evidence type="ECO:0000256" key="4">
    <source>
        <dbReference type="ARBA" id="ARBA00022553"/>
    </source>
</evidence>
<dbReference type="SUPFAM" id="SSF56112">
    <property type="entry name" value="Protein kinase-like (PK-like)"/>
    <property type="match status" value="1"/>
</dbReference>
<feature type="compositionally biased region" description="Polar residues" evidence="18">
    <location>
        <begin position="1099"/>
        <end position="1112"/>
    </location>
</feature>
<reference evidence="21" key="1">
    <citation type="submission" date="2019-03" db="EMBL/GenBank/DDBJ databases">
        <title>WGS assembly of Setaria viridis.</title>
        <authorList>
            <person name="Huang P."/>
            <person name="Jenkins J."/>
            <person name="Grimwood J."/>
            <person name="Barry K."/>
            <person name="Healey A."/>
            <person name="Mamidi S."/>
            <person name="Sreedasyam A."/>
            <person name="Shu S."/>
            <person name="Feldman M."/>
            <person name="Wu J."/>
            <person name="Yu Y."/>
            <person name="Chen C."/>
            <person name="Johnson J."/>
            <person name="Rokhsar D."/>
            <person name="Baxter I."/>
            <person name="Schmutz J."/>
            <person name="Brutnell T."/>
            <person name="Kellogg E."/>
        </authorList>
    </citation>
    <scope>NUCLEOTIDE SEQUENCE [LARGE SCALE GENOMIC DNA]</scope>
</reference>
<dbReference type="PROSITE" id="PS51450">
    <property type="entry name" value="LRR"/>
    <property type="match status" value="1"/>
</dbReference>
<evidence type="ECO:0000313" key="21">
    <source>
        <dbReference type="EMBL" id="TKW06584.1"/>
    </source>
</evidence>
<comment type="subcellular location">
    <subcellularLocation>
        <location evidence="1">Cell membrane</location>
        <topology evidence="1">Single-pass membrane protein</topology>
    </subcellularLocation>
</comment>
<dbReference type="PANTHER" id="PTHR48006:SF41">
    <property type="entry name" value="OS04G0616500 PROTEIN"/>
    <property type="match status" value="1"/>
</dbReference>
<dbReference type="AlphaFoldDB" id="A0A4U6TY63"/>
<dbReference type="InterPro" id="IPR021720">
    <property type="entry name" value="Malectin_dom"/>
</dbReference>
<dbReference type="SMART" id="SM00220">
    <property type="entry name" value="S_TKc"/>
    <property type="match status" value="1"/>
</dbReference>
<dbReference type="InterPro" id="IPR032675">
    <property type="entry name" value="LRR_dom_sf"/>
</dbReference>
<dbReference type="InterPro" id="IPR011009">
    <property type="entry name" value="Kinase-like_dom_sf"/>
</dbReference>
<keyword evidence="11" id="KW-0418">Kinase</keyword>
<dbReference type="PROSITE" id="PS00107">
    <property type="entry name" value="PROTEIN_KINASE_ATP"/>
    <property type="match status" value="1"/>
</dbReference>
<evidence type="ECO:0000256" key="12">
    <source>
        <dbReference type="ARBA" id="ARBA00022840"/>
    </source>
</evidence>
<gene>
    <name evidence="21" type="ORF">SEVIR_7G249250v2</name>
</gene>
<feature type="transmembrane region" description="Helical" evidence="19">
    <location>
        <begin position="732"/>
        <end position="754"/>
    </location>
</feature>
<dbReference type="Gene3D" id="3.80.10.10">
    <property type="entry name" value="Ribonuclease Inhibitor"/>
    <property type="match status" value="2"/>
</dbReference>
<evidence type="ECO:0000256" key="2">
    <source>
        <dbReference type="ARBA" id="ARBA00012513"/>
    </source>
</evidence>
<dbReference type="Gene3D" id="3.30.200.20">
    <property type="entry name" value="Phosphorylase Kinase, domain 1"/>
    <property type="match status" value="1"/>
</dbReference>
<dbReference type="FunFam" id="3.30.200.20:FF:000140">
    <property type="entry name" value="Leucine-rich repeat receptor-like protein kinase"/>
    <property type="match status" value="1"/>
</dbReference>
<keyword evidence="3" id="KW-0723">Serine/threonine-protein kinase</keyword>
<keyword evidence="16" id="KW-0325">Glycoprotein</keyword>
<keyword evidence="13 19" id="KW-1133">Transmembrane helix</keyword>
<dbReference type="Proteomes" id="UP000298652">
    <property type="component" value="Chromosome 7"/>
</dbReference>
<evidence type="ECO:0000256" key="13">
    <source>
        <dbReference type="ARBA" id="ARBA00022989"/>
    </source>
</evidence>
<keyword evidence="22" id="KW-1185">Reference proteome</keyword>
<evidence type="ECO:0000256" key="14">
    <source>
        <dbReference type="ARBA" id="ARBA00023136"/>
    </source>
</evidence>
<evidence type="ECO:0000259" key="20">
    <source>
        <dbReference type="PROSITE" id="PS50011"/>
    </source>
</evidence>
<evidence type="ECO:0000256" key="8">
    <source>
        <dbReference type="ARBA" id="ARBA00022729"/>
    </source>
</evidence>
<evidence type="ECO:0000256" key="6">
    <source>
        <dbReference type="ARBA" id="ARBA00022679"/>
    </source>
</evidence>
<dbReference type="FunFam" id="3.80.10.10:FF:000497">
    <property type="entry name" value="Leucine-rich repeat transmembrane protein kinase"/>
    <property type="match status" value="1"/>
</dbReference>
<evidence type="ECO:0000256" key="11">
    <source>
        <dbReference type="ARBA" id="ARBA00022777"/>
    </source>
</evidence>
<feature type="compositionally biased region" description="Basic and acidic residues" evidence="18">
    <location>
        <begin position="84"/>
        <end position="93"/>
    </location>
</feature>
<evidence type="ECO:0000256" key="19">
    <source>
        <dbReference type="SAM" id="Phobius"/>
    </source>
</evidence>
<keyword evidence="5" id="KW-0433">Leucine-rich repeat</keyword>
<feature type="binding site" evidence="17">
    <location>
        <position position="818"/>
    </location>
    <ligand>
        <name>ATP</name>
        <dbReference type="ChEBI" id="CHEBI:30616"/>
    </ligand>
</feature>
<organism evidence="21 22">
    <name type="scientific">Setaria viridis</name>
    <name type="common">Green bristlegrass</name>
    <name type="synonym">Setaria italica subsp. viridis</name>
    <dbReference type="NCBI Taxonomy" id="4556"/>
    <lineage>
        <taxon>Eukaryota</taxon>
        <taxon>Viridiplantae</taxon>
        <taxon>Streptophyta</taxon>
        <taxon>Embryophyta</taxon>
        <taxon>Tracheophyta</taxon>
        <taxon>Spermatophyta</taxon>
        <taxon>Magnoliopsida</taxon>
        <taxon>Liliopsida</taxon>
        <taxon>Poales</taxon>
        <taxon>Poaceae</taxon>
        <taxon>PACMAD clade</taxon>
        <taxon>Panicoideae</taxon>
        <taxon>Panicodae</taxon>
        <taxon>Paniceae</taxon>
        <taxon>Cenchrinae</taxon>
        <taxon>Setaria</taxon>
    </lineage>
</organism>
<dbReference type="SUPFAM" id="SSF52058">
    <property type="entry name" value="L domain-like"/>
    <property type="match status" value="1"/>
</dbReference>
<dbReference type="Pfam" id="PF00560">
    <property type="entry name" value="LRR_1"/>
    <property type="match status" value="3"/>
</dbReference>
<dbReference type="GO" id="GO:0005524">
    <property type="term" value="F:ATP binding"/>
    <property type="evidence" value="ECO:0007669"/>
    <property type="project" value="UniProtKB-UniRule"/>
</dbReference>
<feature type="region of interest" description="Disordered" evidence="18">
    <location>
        <begin position="76"/>
        <end position="97"/>
    </location>
</feature>
<keyword evidence="6" id="KW-0808">Transferase</keyword>
<dbReference type="EC" id="2.7.11.1" evidence="2"/>
<feature type="domain" description="Protein kinase" evidence="20">
    <location>
        <begin position="790"/>
        <end position="1064"/>
    </location>
</feature>
<dbReference type="InterPro" id="IPR017441">
    <property type="entry name" value="Protein_kinase_ATP_BS"/>
</dbReference>
<dbReference type="Pfam" id="PF00069">
    <property type="entry name" value="Pkinase"/>
    <property type="match status" value="1"/>
</dbReference>
<keyword evidence="12 17" id="KW-0067">ATP-binding</keyword>
<accession>A0A4U6TY63</accession>
<dbReference type="FunFam" id="2.60.120.430:FF:000002">
    <property type="entry name" value="Leucine-rich repeat receptor-like protein kinase"/>
    <property type="match status" value="1"/>
</dbReference>
<dbReference type="PROSITE" id="PS50011">
    <property type="entry name" value="PROTEIN_KINASE_DOM"/>
    <property type="match status" value="1"/>
</dbReference>
<keyword evidence="8" id="KW-0732">Signal</keyword>
<dbReference type="CDD" id="cd14066">
    <property type="entry name" value="STKc_IRAK"/>
    <property type="match status" value="1"/>
</dbReference>
<keyword evidence="7 19" id="KW-0812">Transmembrane</keyword>
<evidence type="ECO:0000256" key="18">
    <source>
        <dbReference type="SAM" id="MobiDB-lite"/>
    </source>
</evidence>
<dbReference type="EMBL" id="CM016558">
    <property type="protein sequence ID" value="TKW06584.1"/>
    <property type="molecule type" value="Genomic_DNA"/>
</dbReference>